<feature type="transmembrane region" description="Helical" evidence="5">
    <location>
        <begin position="146"/>
        <end position="165"/>
    </location>
</feature>
<keyword evidence="4 5" id="KW-0472">Membrane</keyword>
<sequence>MNATTIDRRPSAWDGRAGAGPYLRSRLSGAYWTMAASLSLTALVAAVVAGSPAIRAVVAEKAAFPYLAIASALLFALAIGGRFGKWPASLVRLALVTFATLLGVALAGASLAFAGLDPSAAIASAAMLFATLGLLVRFARKDPFRGPVLAISAVVALVIADLAHLAAGSSATQFAASIASILIFTWAIARHDGRMRELLVEREPDGEASAAGALSLHLSVLAPLRFRRAKVHRPERAGP</sequence>
<comment type="subcellular location">
    <subcellularLocation>
        <location evidence="1">Membrane</location>
        <topology evidence="1">Multi-pass membrane protein</topology>
    </subcellularLocation>
</comment>
<dbReference type="Proteomes" id="UP000218151">
    <property type="component" value="Unassembled WGS sequence"/>
</dbReference>
<proteinExistence type="predicted"/>
<evidence type="ECO:0000256" key="1">
    <source>
        <dbReference type="ARBA" id="ARBA00004141"/>
    </source>
</evidence>
<keyword evidence="3 5" id="KW-1133">Transmembrane helix</keyword>
<feature type="transmembrane region" description="Helical" evidence="5">
    <location>
        <begin position="171"/>
        <end position="189"/>
    </location>
</feature>
<keyword evidence="7" id="KW-1185">Reference proteome</keyword>
<gene>
    <name evidence="6" type="ORF">CKY28_13285</name>
</gene>
<evidence type="ECO:0000256" key="4">
    <source>
        <dbReference type="ARBA" id="ARBA00023136"/>
    </source>
</evidence>
<evidence type="ECO:0000256" key="2">
    <source>
        <dbReference type="ARBA" id="ARBA00022692"/>
    </source>
</evidence>
<evidence type="ECO:0000256" key="3">
    <source>
        <dbReference type="ARBA" id="ARBA00022989"/>
    </source>
</evidence>
<name>A0A2A2SCU4_9SPHN</name>
<dbReference type="Pfam" id="PF01027">
    <property type="entry name" value="Bax1-I"/>
    <property type="match status" value="1"/>
</dbReference>
<feature type="transmembrane region" description="Helical" evidence="5">
    <location>
        <begin position="120"/>
        <end position="139"/>
    </location>
</feature>
<organism evidence="6 7">
    <name type="scientific">Sphingomonas lenta</name>
    <dbReference type="NCBI Taxonomy" id="1141887"/>
    <lineage>
        <taxon>Bacteria</taxon>
        <taxon>Pseudomonadati</taxon>
        <taxon>Pseudomonadota</taxon>
        <taxon>Alphaproteobacteria</taxon>
        <taxon>Sphingomonadales</taxon>
        <taxon>Sphingomonadaceae</taxon>
        <taxon>Sphingomonas</taxon>
    </lineage>
</organism>
<keyword evidence="2 5" id="KW-0812">Transmembrane</keyword>
<dbReference type="RefSeq" id="WP_095998850.1">
    <property type="nucleotide sequence ID" value="NZ_NSLI01000004.1"/>
</dbReference>
<feature type="transmembrane region" description="Helical" evidence="5">
    <location>
        <begin position="63"/>
        <end position="81"/>
    </location>
</feature>
<evidence type="ECO:0000313" key="7">
    <source>
        <dbReference type="Proteomes" id="UP000218151"/>
    </source>
</evidence>
<dbReference type="InterPro" id="IPR006214">
    <property type="entry name" value="Bax_inhibitor_1-related"/>
</dbReference>
<feature type="transmembrane region" description="Helical" evidence="5">
    <location>
        <begin position="93"/>
        <end position="114"/>
    </location>
</feature>
<dbReference type="EMBL" id="NSLI01000004">
    <property type="protein sequence ID" value="PAX07025.1"/>
    <property type="molecule type" value="Genomic_DNA"/>
</dbReference>
<evidence type="ECO:0000256" key="5">
    <source>
        <dbReference type="SAM" id="Phobius"/>
    </source>
</evidence>
<reference evidence="7" key="1">
    <citation type="submission" date="2017-09" db="EMBL/GenBank/DDBJ databases">
        <authorList>
            <person name="Feng G."/>
            <person name="Zhu H."/>
        </authorList>
    </citation>
    <scope>NUCLEOTIDE SEQUENCE [LARGE SCALE GENOMIC DNA]</scope>
    <source>
        <strain evidence="7">1PNM-20</strain>
    </source>
</reference>
<comment type="caution">
    <text evidence="6">The sequence shown here is derived from an EMBL/GenBank/DDBJ whole genome shotgun (WGS) entry which is preliminary data.</text>
</comment>
<dbReference type="AlphaFoldDB" id="A0A2A2SCU4"/>
<evidence type="ECO:0000313" key="6">
    <source>
        <dbReference type="EMBL" id="PAX07025.1"/>
    </source>
</evidence>
<feature type="transmembrane region" description="Helical" evidence="5">
    <location>
        <begin position="30"/>
        <end position="51"/>
    </location>
</feature>
<dbReference type="GO" id="GO:0016020">
    <property type="term" value="C:membrane"/>
    <property type="evidence" value="ECO:0007669"/>
    <property type="project" value="UniProtKB-SubCell"/>
</dbReference>
<protein>
    <submittedName>
        <fullName evidence="6">Uncharacterized protein</fullName>
    </submittedName>
</protein>
<accession>A0A2A2SCU4</accession>